<proteinExistence type="predicted"/>
<keyword evidence="5 6" id="KW-0472">Membrane</keyword>
<sequence length="304" mass="34729">MLALLIGAWSLLVMVLVFSHWKKNRKITELIDNSGSFDGVVGVRAVIDSESFNITYKKKIKDKYKQLNKLLYPNGLIKLILFFSISSTVIYFINVWFFRQDYIQLWLILEPILLIVFFVKLSAFQAKKFQDNFPDALNILAGALSSGQSIVHAFEYVGTQLDNEVGKEFKKMAERLLIGEDPDGVLARSASTFPYVEYFFFASAIRINLSRGGQLKNVINRINRIMFEARAIDKKKNALTSEARSSAKIIAALPVIFLMILKFTSPENYDYVMFEDAGRPLFYYVLTSELIGFALIYMILRGVK</sequence>
<evidence type="ECO:0000256" key="4">
    <source>
        <dbReference type="ARBA" id="ARBA00022989"/>
    </source>
</evidence>
<evidence type="ECO:0000313" key="9">
    <source>
        <dbReference type="Proteomes" id="UP000094165"/>
    </source>
</evidence>
<dbReference type="GO" id="GO:0005886">
    <property type="term" value="C:plasma membrane"/>
    <property type="evidence" value="ECO:0007669"/>
    <property type="project" value="UniProtKB-SubCell"/>
</dbReference>
<evidence type="ECO:0000313" key="8">
    <source>
        <dbReference type="EMBL" id="OEE79572.1"/>
    </source>
</evidence>
<evidence type="ECO:0000256" key="6">
    <source>
        <dbReference type="SAM" id="Phobius"/>
    </source>
</evidence>
<accession>A0A1E5D7B9</accession>
<keyword evidence="2" id="KW-1003">Cell membrane</keyword>
<reference evidence="8 9" key="1">
    <citation type="journal article" date="2012" name="Science">
        <title>Ecological populations of bacteria act as socially cohesive units of antibiotic production and resistance.</title>
        <authorList>
            <person name="Cordero O.X."/>
            <person name="Wildschutte H."/>
            <person name="Kirkup B."/>
            <person name="Proehl S."/>
            <person name="Ngo L."/>
            <person name="Hussain F."/>
            <person name="Le Roux F."/>
            <person name="Mincer T."/>
            <person name="Polz M.F."/>
        </authorList>
    </citation>
    <scope>NUCLEOTIDE SEQUENCE [LARGE SCALE GENOMIC DNA]</scope>
    <source>
        <strain evidence="8 9">FF-238</strain>
    </source>
</reference>
<name>A0A1E5D7B9_9VIBR</name>
<dbReference type="Proteomes" id="UP000094165">
    <property type="component" value="Unassembled WGS sequence"/>
</dbReference>
<protein>
    <submittedName>
        <fullName evidence="8">Pilus assembly protein TadB</fullName>
    </submittedName>
</protein>
<evidence type="ECO:0000256" key="5">
    <source>
        <dbReference type="ARBA" id="ARBA00023136"/>
    </source>
</evidence>
<keyword evidence="9" id="KW-1185">Reference proteome</keyword>
<feature type="transmembrane region" description="Helical" evidence="6">
    <location>
        <begin position="103"/>
        <end position="123"/>
    </location>
</feature>
<feature type="transmembrane region" description="Helical" evidence="6">
    <location>
        <begin position="76"/>
        <end position="97"/>
    </location>
</feature>
<feature type="transmembrane region" description="Helical" evidence="6">
    <location>
        <begin position="281"/>
        <end position="300"/>
    </location>
</feature>
<comment type="subcellular location">
    <subcellularLocation>
        <location evidence="1">Cell membrane</location>
        <topology evidence="1">Multi-pass membrane protein</topology>
    </subcellularLocation>
</comment>
<feature type="transmembrane region" description="Helical" evidence="6">
    <location>
        <begin position="245"/>
        <end position="261"/>
    </location>
</feature>
<gene>
    <name evidence="8" type="ORF">A130_11020</name>
</gene>
<dbReference type="Pfam" id="PF00482">
    <property type="entry name" value="T2SSF"/>
    <property type="match status" value="1"/>
</dbReference>
<organism evidence="8 9">
    <name type="scientific">Vibrio genomosp. F6 str. FF-238</name>
    <dbReference type="NCBI Taxonomy" id="1191298"/>
    <lineage>
        <taxon>Bacteria</taxon>
        <taxon>Pseudomonadati</taxon>
        <taxon>Pseudomonadota</taxon>
        <taxon>Gammaproteobacteria</taxon>
        <taxon>Vibrionales</taxon>
        <taxon>Vibrionaceae</taxon>
        <taxon>Vibrio</taxon>
    </lineage>
</organism>
<evidence type="ECO:0000259" key="7">
    <source>
        <dbReference type="Pfam" id="PF00482"/>
    </source>
</evidence>
<keyword evidence="3 6" id="KW-0812">Transmembrane</keyword>
<feature type="domain" description="Type II secretion system protein GspF" evidence="7">
    <location>
        <begin position="137"/>
        <end position="260"/>
    </location>
</feature>
<comment type="caution">
    <text evidence="8">The sequence shown here is derived from an EMBL/GenBank/DDBJ whole genome shotgun (WGS) entry which is preliminary data.</text>
</comment>
<dbReference type="PANTHER" id="PTHR35007:SF2">
    <property type="entry name" value="PILUS ASSEMBLE PROTEIN"/>
    <property type="match status" value="1"/>
</dbReference>
<keyword evidence="4 6" id="KW-1133">Transmembrane helix</keyword>
<evidence type="ECO:0000256" key="1">
    <source>
        <dbReference type="ARBA" id="ARBA00004651"/>
    </source>
</evidence>
<dbReference type="PANTHER" id="PTHR35007">
    <property type="entry name" value="INTEGRAL MEMBRANE PROTEIN-RELATED"/>
    <property type="match status" value="1"/>
</dbReference>
<evidence type="ECO:0000256" key="2">
    <source>
        <dbReference type="ARBA" id="ARBA00022475"/>
    </source>
</evidence>
<evidence type="ECO:0000256" key="3">
    <source>
        <dbReference type="ARBA" id="ARBA00022692"/>
    </source>
</evidence>
<dbReference type="AlphaFoldDB" id="A0A1E5D7B9"/>
<dbReference type="EMBL" id="AJYW02000021">
    <property type="protein sequence ID" value="OEE79572.1"/>
    <property type="molecule type" value="Genomic_DNA"/>
</dbReference>
<dbReference type="RefSeq" id="WP_017053698.1">
    <property type="nucleotide sequence ID" value="NZ_AJYW02000021.1"/>
</dbReference>
<dbReference type="InterPro" id="IPR018076">
    <property type="entry name" value="T2SS_GspF_dom"/>
</dbReference>